<comment type="caution">
    <text evidence="1">The sequence shown here is derived from an EMBL/GenBank/DDBJ whole genome shotgun (WGS) entry which is preliminary data.</text>
</comment>
<protein>
    <submittedName>
        <fullName evidence="1">Uncharacterized protein</fullName>
    </submittedName>
</protein>
<keyword evidence="2" id="KW-1185">Reference proteome</keyword>
<name>A0A8S1RPP0_9CILI</name>
<dbReference type="AlphaFoldDB" id="A0A8S1RPP0"/>
<evidence type="ECO:0000313" key="1">
    <source>
        <dbReference type="EMBL" id="CAD8128785.1"/>
    </source>
</evidence>
<gene>
    <name evidence="1" type="ORF">PSON_ATCC_30995.1.T1970005</name>
</gene>
<dbReference type="EMBL" id="CAJJDN010000197">
    <property type="protein sequence ID" value="CAD8128785.1"/>
    <property type="molecule type" value="Genomic_DNA"/>
</dbReference>
<evidence type="ECO:0000313" key="2">
    <source>
        <dbReference type="Proteomes" id="UP000692954"/>
    </source>
</evidence>
<accession>A0A8S1RPP0</accession>
<dbReference type="Proteomes" id="UP000692954">
    <property type="component" value="Unassembled WGS sequence"/>
</dbReference>
<organism evidence="1 2">
    <name type="scientific">Paramecium sonneborni</name>
    <dbReference type="NCBI Taxonomy" id="65129"/>
    <lineage>
        <taxon>Eukaryota</taxon>
        <taxon>Sar</taxon>
        <taxon>Alveolata</taxon>
        <taxon>Ciliophora</taxon>
        <taxon>Intramacronucleata</taxon>
        <taxon>Oligohymenophorea</taxon>
        <taxon>Peniculida</taxon>
        <taxon>Parameciidae</taxon>
        <taxon>Paramecium</taxon>
    </lineage>
</organism>
<sequence>MRIITFLSLQSNLYHKRVLIQLLQDQLNQNLHHIQLLLEQNIEPNSLRIKTELDQSVVNQLKKSVVLISRKSSGVFLYQRIKTQPSIQIQESEVKEIKFNKYNKLNLILMFFVKNQYQHLNHQNSNYKIKVNVKSKYRSSKILRKIIQLFKTHTERSEEKELKSKTIIDTQMSKFNIFLQTQTQHLPQQSLLFQYQQSVITKKNTKFNSQITLTHQDESLKPMKSLIEGIKEKSQDIGNQSSICATTPQFPKNNKKKIKVFIE</sequence>
<proteinExistence type="predicted"/>
<reference evidence="1" key="1">
    <citation type="submission" date="2021-01" db="EMBL/GenBank/DDBJ databases">
        <authorList>
            <consortium name="Genoscope - CEA"/>
            <person name="William W."/>
        </authorList>
    </citation>
    <scope>NUCLEOTIDE SEQUENCE</scope>
</reference>